<feature type="compositionally biased region" description="Polar residues" evidence="3">
    <location>
        <begin position="1618"/>
        <end position="1627"/>
    </location>
</feature>
<sequence length="1697" mass="186023">MTASAKMNDDACYKTNSEGGAVTAAVSPTLQLTPEEETALLAEYGAEGPYDDIVEWVAPSRFKSEMGDGHVFLTGTMDDNNDDDDSARDGDIAKGSGCNEVSTISRCGRTLAHKDPLRLYLHEHFPSLMLLGKTAPSSLMETVNDTLDALEGLRRSNGPQGEERERHTAMPPPTAIDRSPTFERHAAVLRRGKEWARRASLAAQGASIMAVASRLLLPEAHAAPAVQRGDGSPVKVAGVTAGIEDTEYSGLIESMQQLLAKADETVSARSAQAVVGEATDTEDAVRELREREALLTEDALDEYYDRVEVLNGDSEEEEVVQLLRRAREGRARLREALTLSTGEAPASGTRAPHHEPLLVSPAEDVGADAQVVCLLFPKLPHLYAFEMALPVSLSETAQSITVDDCAVSHAPEEHPVAPSPPLPELDMSVPLVSPPNGDEKSLSLPQLLMRNTEMLTRIANTELRDAEVQRAAVVSREECVRGRRVVSAARERLAQTKMLGEDRSALGLATLPSFVQQLDVLLSPTQEEQYYRRGVAHKSSIEAESQVGLARRISAPQHEQRGGSGGAAESESLGRSSLEQIRWKATRDSFLLDREACERRRMRFEDELVEREMRAGEEQLALYAEQRSELEQAALQAVESLGDAQHAAFAELFTSANKDRALARQSEELRRLQEVEKLVYTLIIEWEVQREQLLQEEALSLGLLRRDANEEEQLAQIVTQRRRDDEVAAARRAVEQLRSAFEQQRLWSGSWTHKGRGEAVVADPGVPFNERALRESEWYCWRIAPLRTERAALLRWSTAHRKVLENVRALLAEAEGRYRAHAQAAPQSPNSIDTSVGLRVLPQNLLLVEGGALPTAHGGVLDADALVRLLWPSLHAVLRHPKRAHHYLAKLDLSLGDVQRVNWDQLRHLRLRGAAAAETQREPDEVLFIAPLVKELDFSGNPIRLLDVLEAVRTFSSLQRLSASHAQLHSLDTSDTIDMTSKAPETGLPDQCRASTARVASARSSHLRHVTAARNHALAAQVHLLFVDVSSNALASLTPLSAMASSSLVHCLAKANNLTTLDSLSGCVELRELSAAHNRLTDVQAASGLPLLRELDVESNNLTWLTAGRSGGDDEVMSDALMLLSRLNASHNPLCGLPTSQHVYPCLTHLFVNHAKLTSLAASSLGWFPMLTELQAEGNEISDISGVQHCPRLQYLKLSHNRLDSLSALQPLRCCTRLQVLDLTGNPCLATASHNAQFAAATARALYDLVPSLEVLNISPRAHACAQRQVLESCAPAISATAPEAEVDADLDHEERPDAALAALATPSGRYLCATPQLYREVFSALCWDAQLQQLLEEKQLRETGARRPWPCCESGELPAAAQTAAVGEESDGHQPPNNDCAGSLSDLDRVVAAQIHARTVNHQCRVEHYRVDAAVVSEWISLSEHSLPAALALPADGEPLANMHVRNLSYEQQRQDHVGCLARAYIAEWLLSCVLVRRARLELHRLRLARGESEGRRQERAARRIQPVWRGAALRSRLRRILHPMQADDDAETAIEHFIKVDVDHWLDESASVLAPVEELFHGVVKSARGIAAVPFGFSATTSAVGAFTTTGAPSVAVSVTSALAPPGDARPHTGASAASQSSADNPPNDIGEVGKGMGDRSTLVEQWGPRVAAQLRRKQQKSTRAHQQYMRKEFLQDPLRVKRELREDHAQQRRK</sequence>
<dbReference type="RefSeq" id="XP_067176746.1">
    <property type="nucleotide sequence ID" value="XM_067321378.1"/>
</dbReference>
<feature type="region of interest" description="Disordered" evidence="3">
    <location>
        <begin position="154"/>
        <end position="178"/>
    </location>
</feature>
<keyword evidence="5" id="KW-1185">Reference proteome</keyword>
<keyword evidence="1" id="KW-0433">Leucine-rich repeat</keyword>
<name>A0A836KFT2_9TRYP</name>
<protein>
    <recommendedName>
        <fullName evidence="6">Leucine-rich repeat protein</fullName>
    </recommendedName>
</protein>
<feature type="region of interest" description="Disordered" evidence="3">
    <location>
        <begin position="75"/>
        <end position="99"/>
    </location>
</feature>
<dbReference type="PANTHER" id="PTHR46652">
    <property type="entry name" value="LEUCINE-RICH REPEAT AND IQ DOMAIN-CONTAINING PROTEIN 1-RELATED"/>
    <property type="match status" value="1"/>
</dbReference>
<dbReference type="KEGG" id="lmat:92513890"/>
<accession>A0A836KFT2</accession>
<dbReference type="Proteomes" id="UP000673552">
    <property type="component" value="Unassembled WGS sequence"/>
</dbReference>
<dbReference type="InterPro" id="IPR050836">
    <property type="entry name" value="SDS22/Internalin_LRR"/>
</dbReference>
<evidence type="ECO:0000313" key="4">
    <source>
        <dbReference type="EMBL" id="KAG5472446.1"/>
    </source>
</evidence>
<dbReference type="SUPFAM" id="SSF52058">
    <property type="entry name" value="L domain-like"/>
    <property type="match status" value="1"/>
</dbReference>
<dbReference type="Pfam" id="PF12799">
    <property type="entry name" value="LRR_4"/>
    <property type="match status" value="1"/>
</dbReference>
<comment type="caution">
    <text evidence="4">The sequence shown here is derived from an EMBL/GenBank/DDBJ whole genome shotgun (WGS) entry which is preliminary data.</text>
</comment>
<dbReference type="PANTHER" id="PTHR46652:SF3">
    <property type="entry name" value="LEUCINE-RICH REPEAT-CONTAINING PROTEIN 9"/>
    <property type="match status" value="1"/>
</dbReference>
<feature type="region of interest" description="Disordered" evidence="3">
    <location>
        <begin position="1607"/>
        <end position="1697"/>
    </location>
</feature>
<feature type="compositionally biased region" description="Basic residues" evidence="3">
    <location>
        <begin position="1657"/>
        <end position="1666"/>
    </location>
</feature>
<dbReference type="InterPro" id="IPR001611">
    <property type="entry name" value="Leu-rich_rpt"/>
</dbReference>
<dbReference type="InterPro" id="IPR032675">
    <property type="entry name" value="LRR_dom_sf"/>
</dbReference>
<evidence type="ECO:0000256" key="3">
    <source>
        <dbReference type="SAM" id="MobiDB-lite"/>
    </source>
</evidence>
<organism evidence="4 5">
    <name type="scientific">Leishmania martiniquensis</name>
    <dbReference type="NCBI Taxonomy" id="1580590"/>
    <lineage>
        <taxon>Eukaryota</taxon>
        <taxon>Discoba</taxon>
        <taxon>Euglenozoa</taxon>
        <taxon>Kinetoplastea</taxon>
        <taxon>Metakinetoplastina</taxon>
        <taxon>Trypanosomatida</taxon>
        <taxon>Trypanosomatidae</taxon>
        <taxon>Leishmaniinae</taxon>
        <taxon>Leishmania</taxon>
    </lineage>
</organism>
<feature type="region of interest" description="Disordered" evidence="3">
    <location>
        <begin position="1361"/>
        <end position="1382"/>
    </location>
</feature>
<feature type="compositionally biased region" description="Basic and acidic residues" evidence="3">
    <location>
        <begin position="1672"/>
        <end position="1697"/>
    </location>
</feature>
<dbReference type="PROSITE" id="PS50096">
    <property type="entry name" value="IQ"/>
    <property type="match status" value="1"/>
</dbReference>
<evidence type="ECO:0000256" key="2">
    <source>
        <dbReference type="ARBA" id="ARBA00022737"/>
    </source>
</evidence>
<reference evidence="5" key="2">
    <citation type="journal article" date="2021" name="Sci. Data">
        <title>Chromosome-scale genome sequencing, assembly and annotation of six genomes from subfamily Leishmaniinae.</title>
        <authorList>
            <person name="Almutairi H."/>
            <person name="Urbaniak M.D."/>
            <person name="Bates M.D."/>
            <person name="Jariyapan N."/>
            <person name="Kwakye-Nuako G."/>
            <person name="Thomaz Soccol V."/>
            <person name="Al-Salem W.S."/>
            <person name="Dillon R.J."/>
            <person name="Bates P.A."/>
            <person name="Gatherer D."/>
        </authorList>
    </citation>
    <scope>NUCLEOTIDE SEQUENCE [LARGE SCALE GENOMIC DNA]</scope>
</reference>
<evidence type="ECO:0000256" key="1">
    <source>
        <dbReference type="ARBA" id="ARBA00022614"/>
    </source>
</evidence>
<dbReference type="OrthoDB" id="266138at2759"/>
<evidence type="ECO:0000313" key="5">
    <source>
        <dbReference type="Proteomes" id="UP000673552"/>
    </source>
</evidence>
<dbReference type="PROSITE" id="PS51450">
    <property type="entry name" value="LRR"/>
    <property type="match status" value="1"/>
</dbReference>
<dbReference type="GeneID" id="92513890"/>
<dbReference type="InterPro" id="IPR025875">
    <property type="entry name" value="Leu-rich_rpt_4"/>
</dbReference>
<proteinExistence type="predicted"/>
<evidence type="ECO:0008006" key="6">
    <source>
        <dbReference type="Google" id="ProtNLM"/>
    </source>
</evidence>
<dbReference type="Gene3D" id="3.80.10.10">
    <property type="entry name" value="Ribonuclease Inhibitor"/>
    <property type="match status" value="2"/>
</dbReference>
<dbReference type="EMBL" id="JAFEUZ010000030">
    <property type="protein sequence ID" value="KAG5472446.1"/>
    <property type="molecule type" value="Genomic_DNA"/>
</dbReference>
<gene>
    <name evidence="4" type="ORF">LSCM1_03845</name>
</gene>
<reference evidence="5" key="1">
    <citation type="journal article" date="2021" name="Microbiol. Resour. Announc.">
        <title>LGAAP: Leishmaniinae Genome Assembly and Annotation Pipeline.</title>
        <authorList>
            <person name="Almutairi H."/>
            <person name="Urbaniak M.D."/>
            <person name="Bates M.D."/>
            <person name="Jariyapan N."/>
            <person name="Kwakye-Nuako G."/>
            <person name="Thomaz-Soccol V."/>
            <person name="Al-Salem W.S."/>
            <person name="Dillon R.J."/>
            <person name="Bates P.A."/>
            <person name="Gatherer D."/>
        </authorList>
    </citation>
    <scope>NUCLEOTIDE SEQUENCE [LARGE SCALE GENOMIC DNA]</scope>
</reference>
<keyword evidence="2" id="KW-0677">Repeat</keyword>